<gene>
    <name evidence="2" type="ORF">J4050_00980</name>
</gene>
<protein>
    <submittedName>
        <fullName evidence="2">YceI family protein</fullName>
    </submittedName>
</protein>
<proteinExistence type="predicted"/>
<dbReference type="Proteomes" id="UP000676776">
    <property type="component" value="Unassembled WGS sequence"/>
</dbReference>
<keyword evidence="3" id="KW-1185">Reference proteome</keyword>
<dbReference type="SUPFAM" id="SSF101874">
    <property type="entry name" value="YceI-like"/>
    <property type="match status" value="1"/>
</dbReference>
<evidence type="ECO:0000313" key="2">
    <source>
        <dbReference type="EMBL" id="MBO3115298.1"/>
    </source>
</evidence>
<comment type="caution">
    <text evidence="2">The sequence shown here is derived from an EMBL/GenBank/DDBJ whole genome shotgun (WGS) entry which is preliminary data.</text>
</comment>
<dbReference type="Pfam" id="PF04264">
    <property type="entry name" value="YceI"/>
    <property type="match status" value="1"/>
</dbReference>
<organism evidence="2 3">
    <name type="scientific">Winogradskyella pelagia</name>
    <dbReference type="NCBI Taxonomy" id="2819984"/>
    <lineage>
        <taxon>Bacteria</taxon>
        <taxon>Pseudomonadati</taxon>
        <taxon>Bacteroidota</taxon>
        <taxon>Flavobacteriia</taxon>
        <taxon>Flavobacteriales</taxon>
        <taxon>Flavobacteriaceae</taxon>
        <taxon>Winogradskyella</taxon>
    </lineage>
</organism>
<dbReference type="SMART" id="SM00867">
    <property type="entry name" value="YceI"/>
    <property type="match status" value="1"/>
</dbReference>
<evidence type="ECO:0000259" key="1">
    <source>
        <dbReference type="SMART" id="SM00867"/>
    </source>
</evidence>
<name>A0ABS3SXT7_9FLAO</name>
<dbReference type="EMBL" id="JAGEVF010000001">
    <property type="protein sequence ID" value="MBO3115298.1"/>
    <property type="molecule type" value="Genomic_DNA"/>
</dbReference>
<dbReference type="Gene3D" id="2.40.128.110">
    <property type="entry name" value="Lipid/polyisoprenoid-binding, YceI-like"/>
    <property type="match status" value="1"/>
</dbReference>
<dbReference type="PANTHER" id="PTHR34406:SF1">
    <property type="entry name" value="PROTEIN YCEI"/>
    <property type="match status" value="1"/>
</dbReference>
<reference evidence="2 3" key="1">
    <citation type="submission" date="2021-03" db="EMBL/GenBank/DDBJ databases">
        <title>Winogradskyella sp. nov., isolated from costal sediment.</title>
        <authorList>
            <person name="Gao C."/>
        </authorList>
    </citation>
    <scope>NUCLEOTIDE SEQUENCE [LARGE SCALE GENOMIC DNA]</scope>
    <source>
        <strain evidence="2 3">DF17</strain>
    </source>
</reference>
<sequence>MIKTFITFLAFFYLTCVCGQDKSSVEFIIKNVGINVDGHFNNFQIKAAFNSSNTLTSVNGEIDVASLETGIESRDEHLLKEDYFNSEDYPKISLRSYKITKNSITDYTVRAKLSIKKTTKEITIPISVETLNKQWKLQSNFEINRKDFDVGGGSFVLGKTVKVKVLHYQPIE</sequence>
<dbReference type="InterPro" id="IPR007372">
    <property type="entry name" value="Lipid/polyisoprenoid-bd_YceI"/>
</dbReference>
<dbReference type="RefSeq" id="WP_208152070.1">
    <property type="nucleotide sequence ID" value="NZ_JAGEVF010000001.1"/>
</dbReference>
<evidence type="ECO:0000313" key="3">
    <source>
        <dbReference type="Proteomes" id="UP000676776"/>
    </source>
</evidence>
<feature type="domain" description="Lipid/polyisoprenoid-binding YceI-like" evidence="1">
    <location>
        <begin position="13"/>
        <end position="168"/>
    </location>
</feature>
<accession>A0ABS3SXT7</accession>
<dbReference type="PANTHER" id="PTHR34406">
    <property type="entry name" value="PROTEIN YCEI"/>
    <property type="match status" value="1"/>
</dbReference>
<dbReference type="InterPro" id="IPR036761">
    <property type="entry name" value="TTHA0802/YceI-like_sf"/>
</dbReference>